<evidence type="ECO:0000313" key="9">
    <source>
        <dbReference type="EMBL" id="SFI46884.1"/>
    </source>
</evidence>
<accession>A0A1I3IFW6</accession>
<gene>
    <name evidence="9" type="ORF">SAMN05444682_10477</name>
</gene>
<dbReference type="PANTHER" id="PTHR33653">
    <property type="entry name" value="RIBONUCLEASE VAPC2"/>
    <property type="match status" value="1"/>
</dbReference>
<evidence type="ECO:0000256" key="1">
    <source>
        <dbReference type="ARBA" id="ARBA00001946"/>
    </source>
</evidence>
<dbReference type="Proteomes" id="UP000198670">
    <property type="component" value="Unassembled WGS sequence"/>
</dbReference>
<keyword evidence="5" id="KW-0378">Hydrolase</keyword>
<evidence type="ECO:0000259" key="8">
    <source>
        <dbReference type="Pfam" id="PF01850"/>
    </source>
</evidence>
<dbReference type="GO" id="GO:0016787">
    <property type="term" value="F:hydrolase activity"/>
    <property type="evidence" value="ECO:0007669"/>
    <property type="project" value="UniProtKB-KW"/>
</dbReference>
<keyword evidence="10" id="KW-1185">Reference proteome</keyword>
<dbReference type="AlphaFoldDB" id="A0A1I3IFW6"/>
<dbReference type="EMBL" id="FOQO01000004">
    <property type="protein sequence ID" value="SFI46884.1"/>
    <property type="molecule type" value="Genomic_DNA"/>
</dbReference>
<name>A0A1I3IFW6_9SPHI</name>
<dbReference type="InterPro" id="IPR002716">
    <property type="entry name" value="PIN_dom"/>
</dbReference>
<dbReference type="RefSeq" id="WP_090626351.1">
    <property type="nucleotide sequence ID" value="NZ_FOQO01000004.1"/>
</dbReference>
<sequence length="128" mass="14591">MANTLVLLDTSILIDYFRKKDKAKTRLYELSDLYDGFVISAITEFEIYSGAKNEQLLFWKQLLNEIPVIPIDSMVVETAVRLNNQLKASRKQIAIADLFIASTAIYLTIPCASLNHKHFGRLNDLELI</sequence>
<evidence type="ECO:0000256" key="2">
    <source>
        <dbReference type="ARBA" id="ARBA00022649"/>
    </source>
</evidence>
<keyword evidence="3" id="KW-0540">Nuclease</keyword>
<dbReference type="GO" id="GO:0004518">
    <property type="term" value="F:nuclease activity"/>
    <property type="evidence" value="ECO:0007669"/>
    <property type="project" value="UniProtKB-KW"/>
</dbReference>
<comment type="similarity">
    <text evidence="7">Belongs to the PINc/VapC protein family.</text>
</comment>
<dbReference type="Gene3D" id="3.40.50.1010">
    <property type="entry name" value="5'-nuclease"/>
    <property type="match status" value="1"/>
</dbReference>
<evidence type="ECO:0000256" key="4">
    <source>
        <dbReference type="ARBA" id="ARBA00022723"/>
    </source>
</evidence>
<evidence type="ECO:0000313" key="10">
    <source>
        <dbReference type="Proteomes" id="UP000198670"/>
    </source>
</evidence>
<keyword evidence="2" id="KW-1277">Toxin-antitoxin system</keyword>
<evidence type="ECO:0000256" key="7">
    <source>
        <dbReference type="ARBA" id="ARBA00038093"/>
    </source>
</evidence>
<keyword evidence="6" id="KW-0460">Magnesium</keyword>
<dbReference type="OrthoDB" id="9804823at2"/>
<evidence type="ECO:0000256" key="5">
    <source>
        <dbReference type="ARBA" id="ARBA00022801"/>
    </source>
</evidence>
<protein>
    <recommendedName>
        <fullName evidence="8">PIN domain-containing protein</fullName>
    </recommendedName>
</protein>
<evidence type="ECO:0000256" key="3">
    <source>
        <dbReference type="ARBA" id="ARBA00022722"/>
    </source>
</evidence>
<dbReference type="SUPFAM" id="SSF88723">
    <property type="entry name" value="PIN domain-like"/>
    <property type="match status" value="1"/>
</dbReference>
<evidence type="ECO:0000256" key="6">
    <source>
        <dbReference type="ARBA" id="ARBA00022842"/>
    </source>
</evidence>
<dbReference type="Pfam" id="PF01850">
    <property type="entry name" value="PIN"/>
    <property type="match status" value="1"/>
</dbReference>
<feature type="domain" description="PIN" evidence="8">
    <location>
        <begin position="6"/>
        <end position="120"/>
    </location>
</feature>
<dbReference type="InterPro" id="IPR050556">
    <property type="entry name" value="Type_II_TA_system_RNase"/>
</dbReference>
<organism evidence="9 10">
    <name type="scientific">Parapedobacter indicus</name>
    <dbReference type="NCBI Taxonomy" id="1477437"/>
    <lineage>
        <taxon>Bacteria</taxon>
        <taxon>Pseudomonadati</taxon>
        <taxon>Bacteroidota</taxon>
        <taxon>Sphingobacteriia</taxon>
        <taxon>Sphingobacteriales</taxon>
        <taxon>Sphingobacteriaceae</taxon>
        <taxon>Parapedobacter</taxon>
    </lineage>
</organism>
<reference evidence="9 10" key="1">
    <citation type="submission" date="2016-10" db="EMBL/GenBank/DDBJ databases">
        <authorList>
            <person name="de Groot N.N."/>
        </authorList>
    </citation>
    <scope>NUCLEOTIDE SEQUENCE [LARGE SCALE GENOMIC DNA]</scope>
    <source>
        <strain evidence="9 10">RK1</strain>
    </source>
</reference>
<dbReference type="PANTHER" id="PTHR33653:SF1">
    <property type="entry name" value="RIBONUCLEASE VAPC2"/>
    <property type="match status" value="1"/>
</dbReference>
<dbReference type="STRING" id="1477437.SAMN05444682_10477"/>
<keyword evidence="4" id="KW-0479">Metal-binding</keyword>
<proteinExistence type="inferred from homology"/>
<dbReference type="GO" id="GO:0046872">
    <property type="term" value="F:metal ion binding"/>
    <property type="evidence" value="ECO:0007669"/>
    <property type="project" value="UniProtKB-KW"/>
</dbReference>
<dbReference type="InterPro" id="IPR029060">
    <property type="entry name" value="PIN-like_dom_sf"/>
</dbReference>
<comment type="cofactor">
    <cofactor evidence="1">
        <name>Mg(2+)</name>
        <dbReference type="ChEBI" id="CHEBI:18420"/>
    </cofactor>
</comment>